<gene>
    <name evidence="2" type="ORF">QP939_21795</name>
</gene>
<organism evidence="2 3">
    <name type="scientific">Amycolatopsis nalaikhensis</name>
    <dbReference type="NCBI Taxonomy" id="715472"/>
    <lineage>
        <taxon>Bacteria</taxon>
        <taxon>Bacillati</taxon>
        <taxon>Actinomycetota</taxon>
        <taxon>Actinomycetes</taxon>
        <taxon>Pseudonocardiales</taxon>
        <taxon>Pseudonocardiaceae</taxon>
        <taxon>Amycolatopsis</taxon>
    </lineage>
</organism>
<dbReference type="EMBL" id="CP127173">
    <property type="protein sequence ID" value="WIV61042.1"/>
    <property type="molecule type" value="Genomic_DNA"/>
</dbReference>
<dbReference type="InterPro" id="IPR000182">
    <property type="entry name" value="GNAT_dom"/>
</dbReference>
<dbReference type="Proteomes" id="UP001227101">
    <property type="component" value="Chromosome"/>
</dbReference>
<evidence type="ECO:0000313" key="3">
    <source>
        <dbReference type="Proteomes" id="UP001227101"/>
    </source>
</evidence>
<proteinExistence type="predicted"/>
<dbReference type="Gene3D" id="3.40.630.30">
    <property type="match status" value="1"/>
</dbReference>
<sequence>MNADDGCTVRRLTPDDTDEIYELITFDGLSAARLAAELAAGDDYHWVGLVDPAGRLRGVHRSLRWGSHLMLKGVFVEKSVRGSGAVLRLAFALRELARDAGCAGIAAWIEPSKPEAALARVLRLRAEGSLLHRFEVRFADDGGRGAGAGSPRNSGVLTRQAVGAAPGAPLVGDLLRTDGAGGIVAHWVIDGRRAVLSGCPVWTVGLLDRVVSAVRDQVGDVDAVEFPLPAGDLAAALVLTGTGARRLSRTPIRLGRCDFPVRRPVPC</sequence>
<dbReference type="PROSITE" id="PS51186">
    <property type="entry name" value="GNAT"/>
    <property type="match status" value="1"/>
</dbReference>
<accession>A0ABY8XZ58</accession>
<keyword evidence="3" id="KW-1185">Reference proteome</keyword>
<evidence type="ECO:0000259" key="1">
    <source>
        <dbReference type="PROSITE" id="PS51186"/>
    </source>
</evidence>
<protein>
    <recommendedName>
        <fullName evidence="1">N-acetyltransferase domain-containing protein</fullName>
    </recommendedName>
</protein>
<name>A0ABY8XZ58_9PSEU</name>
<feature type="domain" description="N-acetyltransferase" evidence="1">
    <location>
        <begin position="7"/>
        <end position="137"/>
    </location>
</feature>
<dbReference type="SUPFAM" id="SSF55729">
    <property type="entry name" value="Acyl-CoA N-acyltransferases (Nat)"/>
    <property type="match status" value="1"/>
</dbReference>
<reference evidence="2 3" key="1">
    <citation type="submission" date="2023-06" db="EMBL/GenBank/DDBJ databases">
        <authorList>
            <person name="Oyuntsetseg B."/>
            <person name="Kim S.B."/>
        </authorList>
    </citation>
    <scope>NUCLEOTIDE SEQUENCE [LARGE SCALE GENOMIC DNA]</scope>
    <source>
        <strain evidence="2 3">2-2</strain>
    </source>
</reference>
<dbReference type="RefSeq" id="WP_285458656.1">
    <property type="nucleotide sequence ID" value="NZ_CP127173.1"/>
</dbReference>
<evidence type="ECO:0000313" key="2">
    <source>
        <dbReference type="EMBL" id="WIV61042.1"/>
    </source>
</evidence>
<dbReference type="InterPro" id="IPR016181">
    <property type="entry name" value="Acyl_CoA_acyltransferase"/>
</dbReference>